<organism evidence="1 2">
    <name type="scientific">Orenia metallireducens</name>
    <dbReference type="NCBI Taxonomy" id="1413210"/>
    <lineage>
        <taxon>Bacteria</taxon>
        <taxon>Bacillati</taxon>
        <taxon>Bacillota</taxon>
        <taxon>Clostridia</taxon>
        <taxon>Halanaerobiales</taxon>
        <taxon>Halobacteroidaceae</taxon>
        <taxon>Orenia</taxon>
    </lineage>
</organism>
<sequence length="163" mass="18816">MQVSAVNSQVNYYQKDKINNNRVNKETNIKNIINESQSENKNVTDSPTIEEISKKYDITNATFDEFRKISKALCDNGKISKSTYAIMIFNPEESSHWKEFTKNIPNASYFRTKADSHGRRNWIEEFEAVLEGSRRAGNLLGTKVNQKILNALKELNYNQKSKD</sequence>
<dbReference type="RefSeq" id="WP_097019100.1">
    <property type="nucleotide sequence ID" value="NZ_OBDZ01000030.1"/>
</dbReference>
<name>A0A285I2Z6_9FIRM</name>
<reference evidence="2" key="1">
    <citation type="submission" date="2017-09" db="EMBL/GenBank/DDBJ databases">
        <authorList>
            <person name="Varghese N."/>
            <person name="Submissions S."/>
        </authorList>
    </citation>
    <scope>NUCLEOTIDE SEQUENCE [LARGE SCALE GENOMIC DNA]</scope>
    <source>
        <strain evidence="2">MSL47</strain>
    </source>
</reference>
<evidence type="ECO:0000313" key="2">
    <source>
        <dbReference type="Proteomes" id="UP000219573"/>
    </source>
</evidence>
<proteinExistence type="predicted"/>
<dbReference type="EMBL" id="OBDZ01000030">
    <property type="protein sequence ID" value="SNY42330.1"/>
    <property type="molecule type" value="Genomic_DNA"/>
</dbReference>
<keyword evidence="2" id="KW-1185">Reference proteome</keyword>
<gene>
    <name evidence="1" type="ORF">SAMN06265827_1302</name>
</gene>
<evidence type="ECO:0000313" key="1">
    <source>
        <dbReference type="EMBL" id="SNY42330.1"/>
    </source>
</evidence>
<dbReference type="Proteomes" id="UP000219573">
    <property type="component" value="Unassembled WGS sequence"/>
</dbReference>
<accession>A0A285I2Z6</accession>
<protein>
    <submittedName>
        <fullName evidence="1">Uncharacterized protein</fullName>
    </submittedName>
</protein>
<dbReference type="OrthoDB" id="2706847at2"/>
<dbReference type="AlphaFoldDB" id="A0A285I2Z6"/>